<feature type="transmembrane region" description="Helical" evidence="1">
    <location>
        <begin position="82"/>
        <end position="100"/>
    </location>
</feature>
<dbReference type="AlphaFoldDB" id="A0A0K2GF35"/>
<dbReference type="Proteomes" id="UP000069205">
    <property type="component" value="Chromosome"/>
</dbReference>
<dbReference type="InterPro" id="IPR019251">
    <property type="entry name" value="DUF2231_TM"/>
</dbReference>
<proteinExistence type="predicted"/>
<dbReference type="KEGG" id="nmv:NITMOv2_2813"/>
<evidence type="ECO:0000313" key="3">
    <source>
        <dbReference type="EMBL" id="ALA59222.1"/>
    </source>
</evidence>
<dbReference type="EMBL" id="CP011801">
    <property type="protein sequence ID" value="ALA59222.1"/>
    <property type="molecule type" value="Genomic_DNA"/>
</dbReference>
<evidence type="ECO:0000259" key="2">
    <source>
        <dbReference type="Pfam" id="PF09990"/>
    </source>
</evidence>
<name>A0A0K2GF35_NITMO</name>
<dbReference type="STRING" id="42253.NITMOv2_2813"/>
<sequence>MPQATFAGHPLHPQLIVMPAGLLPFSFLLDLMHAGTGDHSYADAAYYTMMGGLLGGLAAGAAGAADYSTIPRDSTAKKIGTVHGAMNLGLLALTGLNLLMRRNRRAPGPLPLLLSLIGNVGLFASAWYGGHLVYHHGMRVRGTELSGTPDEIRPPGDKRLEHAFASAVGE</sequence>
<evidence type="ECO:0000313" key="4">
    <source>
        <dbReference type="Proteomes" id="UP000069205"/>
    </source>
</evidence>
<dbReference type="Pfam" id="PF09990">
    <property type="entry name" value="DUF2231"/>
    <property type="match status" value="1"/>
</dbReference>
<feature type="transmembrane region" description="Helical" evidence="1">
    <location>
        <begin position="44"/>
        <end position="62"/>
    </location>
</feature>
<accession>A0A0K2GF35</accession>
<dbReference type="RefSeq" id="WP_053380283.1">
    <property type="nucleotide sequence ID" value="NZ_CP011801.1"/>
</dbReference>
<keyword evidence="4" id="KW-1185">Reference proteome</keyword>
<keyword evidence="1" id="KW-0812">Transmembrane</keyword>
<keyword evidence="1" id="KW-1133">Transmembrane helix</keyword>
<dbReference type="PATRIC" id="fig|42253.5.peg.2781"/>
<gene>
    <name evidence="3" type="ORF">NITMOv2_2813</name>
</gene>
<feature type="transmembrane region" description="Helical" evidence="1">
    <location>
        <begin position="12"/>
        <end position="32"/>
    </location>
</feature>
<organism evidence="3 4">
    <name type="scientific">Nitrospira moscoviensis</name>
    <dbReference type="NCBI Taxonomy" id="42253"/>
    <lineage>
        <taxon>Bacteria</taxon>
        <taxon>Pseudomonadati</taxon>
        <taxon>Nitrospirota</taxon>
        <taxon>Nitrospiria</taxon>
        <taxon>Nitrospirales</taxon>
        <taxon>Nitrospiraceae</taxon>
        <taxon>Nitrospira</taxon>
    </lineage>
</organism>
<protein>
    <recommendedName>
        <fullName evidence="2">DUF2231 domain-containing protein</fullName>
    </recommendedName>
</protein>
<dbReference type="OrthoDB" id="2873672at2"/>
<keyword evidence="1" id="KW-0472">Membrane</keyword>
<reference evidence="3 4" key="1">
    <citation type="journal article" date="2015" name="Proc. Natl. Acad. Sci. U.S.A.">
        <title>Expanded metabolic versatility of ubiquitous nitrite-oxidizing bacteria from the genus Nitrospira.</title>
        <authorList>
            <person name="Koch H."/>
            <person name="Lucker S."/>
            <person name="Albertsen M."/>
            <person name="Kitzinger K."/>
            <person name="Herbold C."/>
            <person name="Spieck E."/>
            <person name="Nielsen P.H."/>
            <person name="Wagner M."/>
            <person name="Daims H."/>
        </authorList>
    </citation>
    <scope>NUCLEOTIDE SEQUENCE [LARGE SCALE GENOMIC DNA]</scope>
    <source>
        <strain evidence="3 4">NSP M-1</strain>
    </source>
</reference>
<evidence type="ECO:0000256" key="1">
    <source>
        <dbReference type="SAM" id="Phobius"/>
    </source>
</evidence>
<feature type="domain" description="DUF2231" evidence="2">
    <location>
        <begin position="8"/>
        <end position="140"/>
    </location>
</feature>
<feature type="transmembrane region" description="Helical" evidence="1">
    <location>
        <begin position="112"/>
        <end position="130"/>
    </location>
</feature>